<dbReference type="EMBL" id="PFFY01000005">
    <property type="protein sequence ID" value="PIW34280.1"/>
    <property type="molecule type" value="Genomic_DNA"/>
</dbReference>
<evidence type="ECO:0000313" key="1">
    <source>
        <dbReference type="EMBL" id="PIW34280.1"/>
    </source>
</evidence>
<organism evidence="1 2">
    <name type="scientific">bacterium (Candidatus Ratteibacteria) CG15_BIG_FIL_POST_REV_8_21_14_020_41_12</name>
    <dbReference type="NCBI Taxonomy" id="2014291"/>
    <lineage>
        <taxon>Bacteria</taxon>
        <taxon>Candidatus Ratteibacteria</taxon>
    </lineage>
</organism>
<name>A0A2M7H0M6_9BACT</name>
<comment type="caution">
    <text evidence="1">The sequence shown here is derived from an EMBL/GenBank/DDBJ whole genome shotgun (WGS) entry which is preliminary data.</text>
</comment>
<gene>
    <name evidence="1" type="ORF">COW28_00100</name>
</gene>
<dbReference type="AlphaFoldDB" id="A0A2M7H0M6"/>
<proteinExistence type="predicted"/>
<reference evidence="2" key="1">
    <citation type="submission" date="2017-09" db="EMBL/GenBank/DDBJ databases">
        <title>Depth-based differentiation of microbial function through sediment-hosted aquifers and enrichment of novel symbionts in the deep terrestrial subsurface.</title>
        <authorList>
            <person name="Probst A.J."/>
            <person name="Ladd B."/>
            <person name="Jarett J.K."/>
            <person name="Geller-Mcgrath D.E."/>
            <person name="Sieber C.M.K."/>
            <person name="Emerson J.B."/>
            <person name="Anantharaman K."/>
            <person name="Thomas B.C."/>
            <person name="Malmstrom R."/>
            <person name="Stieglmeier M."/>
            <person name="Klingl A."/>
            <person name="Woyke T."/>
            <person name="Ryan C.M."/>
            <person name="Banfield J.F."/>
        </authorList>
    </citation>
    <scope>NUCLEOTIDE SEQUENCE [LARGE SCALE GENOMIC DNA]</scope>
</reference>
<protein>
    <submittedName>
        <fullName evidence="1">Uncharacterized protein</fullName>
    </submittedName>
</protein>
<accession>A0A2M7H0M6</accession>
<sequence length="71" mass="8403">MFIHGKGIEAKTTNDRTFLTKDDKRPLVLQQANDIFSEQIGVAWHYSHSSHRSHWSHSSHWSHWSHYSSSW</sequence>
<evidence type="ECO:0000313" key="2">
    <source>
        <dbReference type="Proteomes" id="UP000230025"/>
    </source>
</evidence>
<dbReference type="Proteomes" id="UP000230025">
    <property type="component" value="Unassembled WGS sequence"/>
</dbReference>